<organism evidence="4 5">
    <name type="scientific">Klebsiella indica</name>
    <dbReference type="NCBI Taxonomy" id="2582917"/>
    <lineage>
        <taxon>Bacteria</taxon>
        <taxon>Pseudomonadati</taxon>
        <taxon>Pseudomonadota</taxon>
        <taxon>Gammaproteobacteria</taxon>
        <taxon>Enterobacterales</taxon>
        <taxon>Enterobacteriaceae</taxon>
        <taxon>Klebsiella/Raoultella group</taxon>
        <taxon>Klebsiella</taxon>
    </lineage>
</organism>
<evidence type="ECO:0000259" key="2">
    <source>
        <dbReference type="Pfam" id="PF00107"/>
    </source>
</evidence>
<dbReference type="RefSeq" id="WP_138360884.1">
    <property type="nucleotide sequence ID" value="NZ_JBCIVH010000029.1"/>
</dbReference>
<gene>
    <name evidence="4" type="ORF">FE839_11135</name>
</gene>
<comment type="caution">
    <text evidence="4">The sequence shown here is derived from an EMBL/GenBank/DDBJ whole genome shotgun (WGS) entry which is preliminary data.</text>
</comment>
<keyword evidence="1" id="KW-0560">Oxidoreductase</keyword>
<dbReference type="PANTHER" id="PTHR43401">
    <property type="entry name" value="L-THREONINE 3-DEHYDROGENASE"/>
    <property type="match status" value="1"/>
</dbReference>
<dbReference type="InterPro" id="IPR036291">
    <property type="entry name" value="NAD(P)-bd_dom_sf"/>
</dbReference>
<dbReference type="PANTHER" id="PTHR43401:SF2">
    <property type="entry name" value="L-THREONINE 3-DEHYDROGENASE"/>
    <property type="match status" value="1"/>
</dbReference>
<dbReference type="InterPro" id="IPR050129">
    <property type="entry name" value="Zn_alcohol_dh"/>
</dbReference>
<evidence type="ECO:0000259" key="3">
    <source>
        <dbReference type="Pfam" id="PF08240"/>
    </source>
</evidence>
<dbReference type="Pfam" id="PF08240">
    <property type="entry name" value="ADH_N"/>
    <property type="match status" value="1"/>
</dbReference>
<feature type="domain" description="Alcohol dehydrogenase-like N-terminal" evidence="3">
    <location>
        <begin position="27"/>
        <end position="125"/>
    </location>
</feature>
<dbReference type="InterPro" id="IPR011032">
    <property type="entry name" value="GroES-like_sf"/>
</dbReference>
<proteinExistence type="predicted"/>
<dbReference type="EMBL" id="VCHQ01000013">
    <property type="protein sequence ID" value="TLV17933.1"/>
    <property type="molecule type" value="Genomic_DNA"/>
</dbReference>
<dbReference type="Proteomes" id="UP000307430">
    <property type="component" value="Unassembled WGS sequence"/>
</dbReference>
<dbReference type="AlphaFoldDB" id="A0A5R9LI43"/>
<dbReference type="Pfam" id="PF00107">
    <property type="entry name" value="ADH_zinc_N"/>
    <property type="match status" value="1"/>
</dbReference>
<evidence type="ECO:0000313" key="4">
    <source>
        <dbReference type="EMBL" id="TLV17933.1"/>
    </source>
</evidence>
<dbReference type="SUPFAM" id="SSF51735">
    <property type="entry name" value="NAD(P)-binding Rossmann-fold domains"/>
    <property type="match status" value="1"/>
</dbReference>
<dbReference type="GO" id="GO:0016491">
    <property type="term" value="F:oxidoreductase activity"/>
    <property type="evidence" value="ECO:0007669"/>
    <property type="project" value="UniProtKB-KW"/>
</dbReference>
<feature type="domain" description="Alcohol dehydrogenase-like C-terminal" evidence="2">
    <location>
        <begin position="188"/>
        <end position="326"/>
    </location>
</feature>
<dbReference type="Gene3D" id="3.90.180.10">
    <property type="entry name" value="Medium-chain alcohol dehydrogenases, catalytic domain"/>
    <property type="match status" value="1"/>
</dbReference>
<dbReference type="CDD" id="cd08238">
    <property type="entry name" value="sorbose_phosphate_red"/>
    <property type="match status" value="1"/>
</dbReference>
<keyword evidence="5" id="KW-1185">Reference proteome</keyword>
<name>A0A5R9LI43_9ENTR</name>
<dbReference type="SUPFAM" id="SSF50129">
    <property type="entry name" value="GroES-like"/>
    <property type="match status" value="1"/>
</dbReference>
<dbReference type="Gene3D" id="3.40.50.720">
    <property type="entry name" value="NAD(P)-binding Rossmann-like Domain"/>
    <property type="match status" value="1"/>
</dbReference>
<evidence type="ECO:0000256" key="1">
    <source>
        <dbReference type="ARBA" id="ARBA00023002"/>
    </source>
</evidence>
<protein>
    <submittedName>
        <fullName evidence="4">Zinc-binding dehydrogenase</fullName>
    </submittedName>
</protein>
<evidence type="ECO:0000313" key="5">
    <source>
        <dbReference type="Proteomes" id="UP000307430"/>
    </source>
</evidence>
<accession>A0A5R9LI43</accession>
<dbReference type="InterPro" id="IPR013154">
    <property type="entry name" value="ADH-like_N"/>
</dbReference>
<dbReference type="InterPro" id="IPR013149">
    <property type="entry name" value="ADH-like_C"/>
</dbReference>
<sequence>MQTTTALRLYGKRDLRLETFELPAMQDDEILARVVTDSLCLSSWKEANQGETHKKVPDDVATNPIIIGHEFCGEIIAVGKKWQHKFHTGQRYVIQANLQLPDRPDCPGYSFPWIGGEATHVVIPNEVMEQDCLLCWEGDTWFEGSLVEPLSCVIGAFNANYHLQEGSYNHVMGIRPRGRTLILGGTGPMGLLAIDYALHGPVNPALLVVTDTNKPKLSYARRHYPSEPQTLIHYLDGNDASRETLMALSGGHGFDDIFVFVPNEQLITMASSLLAADGCLNFFAGPQDKQFSASINFYDVHYAFTHYVGTSGGNTDDMRAAVELMQAKKVQTAKVVTHILGLNAAGETTLDLPKVGGGKKLVYTGKNIPLTPLGEITDPELAAIMERHHGIWSKEAEEYLLAHTEDITHD</sequence>
<reference evidence="4 5" key="1">
    <citation type="submission" date="2019-05" db="EMBL/GenBank/DDBJ databases">
        <title>Genome sequence of Klebsiella sp strain TOUT106.</title>
        <authorList>
            <person name="Rahi P."/>
            <person name="Chaudhari D."/>
        </authorList>
    </citation>
    <scope>NUCLEOTIDE SEQUENCE [LARGE SCALE GENOMIC DNA]</scope>
    <source>
        <strain evidence="4 5">TOUT106</strain>
    </source>
</reference>